<keyword evidence="3" id="KW-1185">Reference proteome</keyword>
<gene>
    <name evidence="2" type="ORF">DV711_18985</name>
</gene>
<proteinExistence type="predicted"/>
<name>A0A369WA54_9GAMM</name>
<keyword evidence="1" id="KW-0175">Coiled coil</keyword>
<feature type="coiled-coil region" evidence="1">
    <location>
        <begin position="13"/>
        <end position="47"/>
    </location>
</feature>
<sequence>MLEPTPSDLSSQVQSLLDYCAQLERQNRQLRERQQSLLQERNRLRIVRDETQKQVEAMIDRLRAMER</sequence>
<evidence type="ECO:0000256" key="1">
    <source>
        <dbReference type="SAM" id="Coils"/>
    </source>
</evidence>
<dbReference type="AlphaFoldDB" id="A0A369WA54"/>
<comment type="caution">
    <text evidence="2">The sequence shown here is derived from an EMBL/GenBank/DDBJ whole genome shotgun (WGS) entry which is preliminary data.</text>
</comment>
<organism evidence="2 3">
    <name type="scientific">Motiliproteus coralliicola</name>
    <dbReference type="NCBI Taxonomy" id="2283196"/>
    <lineage>
        <taxon>Bacteria</taxon>
        <taxon>Pseudomonadati</taxon>
        <taxon>Pseudomonadota</taxon>
        <taxon>Gammaproteobacteria</taxon>
        <taxon>Oceanospirillales</taxon>
        <taxon>Oceanospirillaceae</taxon>
        <taxon>Motiliproteus</taxon>
    </lineage>
</organism>
<evidence type="ECO:0000313" key="3">
    <source>
        <dbReference type="Proteomes" id="UP000253769"/>
    </source>
</evidence>
<dbReference type="EMBL" id="QQOH01000006">
    <property type="protein sequence ID" value="RDE18183.1"/>
    <property type="molecule type" value="Genomic_DNA"/>
</dbReference>
<reference evidence="2 3" key="1">
    <citation type="submission" date="2018-07" db="EMBL/GenBank/DDBJ databases">
        <title>Motiliproteus coralliicola sp. nov., a bacterium isolated from Coral.</title>
        <authorList>
            <person name="Wang G."/>
        </authorList>
    </citation>
    <scope>NUCLEOTIDE SEQUENCE [LARGE SCALE GENOMIC DNA]</scope>
    <source>
        <strain evidence="2 3">C34</strain>
    </source>
</reference>
<protein>
    <submittedName>
        <fullName evidence="2">DUF904 domain-containing protein</fullName>
    </submittedName>
</protein>
<dbReference type="RefSeq" id="WP_114697304.1">
    <property type="nucleotide sequence ID" value="NZ_QQOH01000006.1"/>
</dbReference>
<accession>A0A369WA54</accession>
<dbReference type="Proteomes" id="UP000253769">
    <property type="component" value="Unassembled WGS sequence"/>
</dbReference>
<evidence type="ECO:0000313" key="2">
    <source>
        <dbReference type="EMBL" id="RDE18183.1"/>
    </source>
</evidence>